<evidence type="ECO:0000313" key="3">
    <source>
        <dbReference type="Proteomes" id="UP001529369"/>
    </source>
</evidence>
<organism evidence="2 3">
    <name type="scientific">Paeniroseomonas aquatica</name>
    <dbReference type="NCBI Taxonomy" id="373043"/>
    <lineage>
        <taxon>Bacteria</taxon>
        <taxon>Pseudomonadati</taxon>
        <taxon>Pseudomonadota</taxon>
        <taxon>Alphaproteobacteria</taxon>
        <taxon>Acetobacterales</taxon>
        <taxon>Acetobacteraceae</taxon>
        <taxon>Paeniroseomonas</taxon>
    </lineage>
</organism>
<reference evidence="3" key="1">
    <citation type="journal article" date="2019" name="Int. J. Syst. Evol. Microbiol.">
        <title>The Global Catalogue of Microorganisms (GCM) 10K type strain sequencing project: providing services to taxonomists for standard genome sequencing and annotation.</title>
        <authorList>
            <consortium name="The Broad Institute Genomics Platform"/>
            <consortium name="The Broad Institute Genome Sequencing Center for Infectious Disease"/>
            <person name="Wu L."/>
            <person name="Ma J."/>
        </authorList>
    </citation>
    <scope>NUCLEOTIDE SEQUENCE [LARGE SCALE GENOMIC DNA]</scope>
    <source>
        <strain evidence="3">CECT 7131</strain>
    </source>
</reference>
<keyword evidence="1" id="KW-0812">Transmembrane</keyword>
<proteinExistence type="predicted"/>
<dbReference type="Proteomes" id="UP001529369">
    <property type="component" value="Unassembled WGS sequence"/>
</dbReference>
<feature type="transmembrane region" description="Helical" evidence="1">
    <location>
        <begin position="12"/>
        <end position="31"/>
    </location>
</feature>
<accession>A0ABT8A4S7</accession>
<evidence type="ECO:0000313" key="2">
    <source>
        <dbReference type="EMBL" id="MDN3564626.1"/>
    </source>
</evidence>
<gene>
    <name evidence="2" type="ORF">QWZ14_09645</name>
</gene>
<dbReference type="EMBL" id="JAUFPN010000107">
    <property type="protein sequence ID" value="MDN3564626.1"/>
    <property type="molecule type" value="Genomic_DNA"/>
</dbReference>
<keyword evidence="1" id="KW-0472">Membrane</keyword>
<sequence>MGIEWPGHDLALVGIAGGLLVVALLGIRLGAQPSRATMMEAG</sequence>
<name>A0ABT8A4S7_9PROT</name>
<keyword evidence="3" id="KW-1185">Reference proteome</keyword>
<dbReference type="RefSeq" id="WP_290316428.1">
    <property type="nucleotide sequence ID" value="NZ_JAUFPN010000107.1"/>
</dbReference>
<keyword evidence="1" id="KW-1133">Transmembrane helix</keyword>
<protein>
    <submittedName>
        <fullName evidence="2">Uncharacterized protein</fullName>
    </submittedName>
</protein>
<evidence type="ECO:0000256" key="1">
    <source>
        <dbReference type="SAM" id="Phobius"/>
    </source>
</evidence>
<comment type="caution">
    <text evidence="2">The sequence shown here is derived from an EMBL/GenBank/DDBJ whole genome shotgun (WGS) entry which is preliminary data.</text>
</comment>